<dbReference type="Proteomes" id="UP000006671">
    <property type="component" value="Unassembled WGS sequence"/>
</dbReference>
<gene>
    <name evidence="3" type="ORF">NAEGRDRAFT_48326</name>
</gene>
<keyword evidence="4" id="KW-1185">Reference proteome</keyword>
<feature type="compositionally biased region" description="Basic and acidic residues" evidence="2">
    <location>
        <begin position="46"/>
        <end position="61"/>
    </location>
</feature>
<organism evidence="4">
    <name type="scientific">Naegleria gruberi</name>
    <name type="common">Amoeba</name>
    <dbReference type="NCBI Taxonomy" id="5762"/>
    <lineage>
        <taxon>Eukaryota</taxon>
        <taxon>Discoba</taxon>
        <taxon>Heterolobosea</taxon>
        <taxon>Tetramitia</taxon>
        <taxon>Eutetramitia</taxon>
        <taxon>Vahlkampfiidae</taxon>
        <taxon>Naegleria</taxon>
    </lineage>
</organism>
<reference evidence="3 4" key="1">
    <citation type="journal article" date="2010" name="Cell">
        <title>The genome of Naegleria gruberi illuminates early eukaryotic versatility.</title>
        <authorList>
            <person name="Fritz-Laylin L.K."/>
            <person name="Prochnik S.E."/>
            <person name="Ginger M.L."/>
            <person name="Dacks J.B."/>
            <person name="Carpenter M.L."/>
            <person name="Field M.C."/>
            <person name="Kuo A."/>
            <person name="Paredez A."/>
            <person name="Chapman J."/>
            <person name="Pham J."/>
            <person name="Shu S."/>
            <person name="Neupane R."/>
            <person name="Cipriano M."/>
            <person name="Mancuso J."/>
            <person name="Tu H."/>
            <person name="Salamov A."/>
            <person name="Lindquist E."/>
            <person name="Shapiro H."/>
            <person name="Lucas S."/>
            <person name="Grigoriev I.V."/>
            <person name="Cande W.Z."/>
            <person name="Fulton C."/>
            <person name="Rokhsar D.S."/>
            <person name="Dawson S.C."/>
        </authorList>
    </citation>
    <scope>NUCLEOTIDE SEQUENCE [LARGE SCALE GENOMIC DNA]</scope>
    <source>
        <strain evidence="3 4">NEG-M</strain>
    </source>
</reference>
<name>D2VC26_NAEGR</name>
<dbReference type="AlphaFoldDB" id="D2VC26"/>
<accession>D2VC26</accession>
<protein>
    <submittedName>
        <fullName evidence="3">Predicted protein</fullName>
    </submittedName>
</protein>
<dbReference type="VEuPathDB" id="AmoebaDB:NAEGRDRAFT_48326"/>
<evidence type="ECO:0000313" key="4">
    <source>
        <dbReference type="Proteomes" id="UP000006671"/>
    </source>
</evidence>
<dbReference type="EMBL" id="GG738862">
    <property type="protein sequence ID" value="EFC45673.1"/>
    <property type="molecule type" value="Genomic_DNA"/>
</dbReference>
<feature type="region of interest" description="Disordered" evidence="2">
    <location>
        <begin position="1"/>
        <end position="61"/>
    </location>
</feature>
<dbReference type="RefSeq" id="XP_002678417.1">
    <property type="nucleotide sequence ID" value="XM_002678371.1"/>
</dbReference>
<feature type="compositionally biased region" description="Polar residues" evidence="2">
    <location>
        <begin position="1"/>
        <end position="18"/>
    </location>
</feature>
<sequence>MACPKQTTTKKMSENNPQEMIEQVTLNHHDDEEKPTTASEDSCMDEVTHSCDDGEGDQPEKQVKVAESLESNLESVEVVNHDTTFPQHDESGEQHNEEPIVEEEVDQELQAINELKRKINQAHELVAEHANQMERALKKRRERDALLTSPIPLPQEVIKYFERYKSQTLAAWLEDNTDLDLDTLVDLHIDIFGAIERKFSAMMNEASKSNVFNYVKSISSTAETRVNEILYMYIPKMIENFQMNDEPQMETYLAEKKLKFWCNSNLERVEFFKHFLSMKLVAKPMHFDFQLPQELEVSKIDQKIHLQNHLDLQSGKIDKVILPRLVFDEDGSTALEGLYLVK</sequence>
<feature type="coiled-coil region" evidence="1">
    <location>
        <begin position="105"/>
        <end position="139"/>
    </location>
</feature>
<evidence type="ECO:0000313" key="3">
    <source>
        <dbReference type="EMBL" id="EFC45673.1"/>
    </source>
</evidence>
<dbReference type="GeneID" id="8857202"/>
<dbReference type="KEGG" id="ngr:NAEGRDRAFT_48326"/>
<dbReference type="InParanoid" id="D2VC26"/>
<evidence type="ECO:0000256" key="1">
    <source>
        <dbReference type="SAM" id="Coils"/>
    </source>
</evidence>
<proteinExistence type="predicted"/>
<evidence type="ECO:0000256" key="2">
    <source>
        <dbReference type="SAM" id="MobiDB-lite"/>
    </source>
</evidence>
<keyword evidence="1" id="KW-0175">Coiled coil</keyword>